<evidence type="ECO:0000313" key="2">
    <source>
        <dbReference type="EMBL" id="MBB5698716.1"/>
    </source>
</evidence>
<reference evidence="2 3" key="1">
    <citation type="submission" date="2020-08" db="EMBL/GenBank/DDBJ databases">
        <title>Genomic Encyclopedia of Type Strains, Phase IV (KMG-IV): sequencing the most valuable type-strain genomes for metagenomic binning, comparative biology and taxonomic classification.</title>
        <authorList>
            <person name="Goeker M."/>
        </authorList>
    </citation>
    <scope>NUCLEOTIDE SEQUENCE [LARGE SCALE GENOMIC DNA]</scope>
    <source>
        <strain evidence="2 3">DSM 27244</strain>
    </source>
</reference>
<organism evidence="2 3">
    <name type="scientific">Sphingomonas yantingensis</name>
    <dbReference type="NCBI Taxonomy" id="1241761"/>
    <lineage>
        <taxon>Bacteria</taxon>
        <taxon>Pseudomonadati</taxon>
        <taxon>Pseudomonadota</taxon>
        <taxon>Alphaproteobacteria</taxon>
        <taxon>Sphingomonadales</taxon>
        <taxon>Sphingomonadaceae</taxon>
        <taxon>Sphingomonas</taxon>
    </lineage>
</organism>
<feature type="region of interest" description="Disordered" evidence="1">
    <location>
        <begin position="49"/>
        <end position="73"/>
    </location>
</feature>
<evidence type="ECO:0000313" key="3">
    <source>
        <dbReference type="Proteomes" id="UP000557739"/>
    </source>
</evidence>
<dbReference type="RefSeq" id="WP_184027863.1">
    <property type="nucleotide sequence ID" value="NZ_JACIJJ010000003.1"/>
</dbReference>
<dbReference type="AlphaFoldDB" id="A0A7W9EJK6"/>
<dbReference type="Proteomes" id="UP000557739">
    <property type="component" value="Unassembled WGS sequence"/>
</dbReference>
<proteinExistence type="predicted"/>
<comment type="caution">
    <text evidence="2">The sequence shown here is derived from an EMBL/GenBank/DDBJ whole genome shotgun (WGS) entry which is preliminary data.</text>
</comment>
<dbReference type="EMBL" id="JACIJJ010000003">
    <property type="protein sequence ID" value="MBB5698716.1"/>
    <property type="molecule type" value="Genomic_DNA"/>
</dbReference>
<protein>
    <submittedName>
        <fullName evidence="2">Uncharacterized protein</fullName>
    </submittedName>
</protein>
<sequence>MVAILAFALFAFAGFVALGVIAATIAPYRARIACLLVHGTQSRIAALPPLPSRGETRATPRLTASPAHLRAAA</sequence>
<name>A0A7W9EJK6_9SPHN</name>
<accession>A0A7W9EJK6</accession>
<evidence type="ECO:0000256" key="1">
    <source>
        <dbReference type="SAM" id="MobiDB-lite"/>
    </source>
</evidence>
<keyword evidence="3" id="KW-1185">Reference proteome</keyword>
<gene>
    <name evidence="2" type="ORF">FHR19_002071</name>
</gene>